<dbReference type="Pfam" id="PF17836">
    <property type="entry name" value="PglD_N"/>
    <property type="match status" value="1"/>
</dbReference>
<feature type="domain" description="PglD N-terminal" evidence="1">
    <location>
        <begin position="3"/>
        <end position="78"/>
    </location>
</feature>
<organism evidence="2">
    <name type="scientific">marine metagenome</name>
    <dbReference type="NCBI Taxonomy" id="408172"/>
    <lineage>
        <taxon>unclassified sequences</taxon>
        <taxon>metagenomes</taxon>
        <taxon>ecological metagenomes</taxon>
    </lineage>
</organism>
<gene>
    <name evidence="2" type="ORF">METZ01_LOCUS430679</name>
</gene>
<protein>
    <recommendedName>
        <fullName evidence="1">PglD N-terminal domain-containing protein</fullName>
    </recommendedName>
</protein>
<proteinExistence type="predicted"/>
<name>A0A382Y4Q0_9ZZZZ</name>
<accession>A0A382Y4Q0</accession>
<dbReference type="InterPro" id="IPR041561">
    <property type="entry name" value="PglD_N"/>
</dbReference>
<evidence type="ECO:0000313" key="2">
    <source>
        <dbReference type="EMBL" id="SVD77825.1"/>
    </source>
</evidence>
<dbReference type="EMBL" id="UINC01172646">
    <property type="protein sequence ID" value="SVD77825.1"/>
    <property type="molecule type" value="Genomic_DNA"/>
</dbReference>
<dbReference type="Gene3D" id="3.40.50.20">
    <property type="match status" value="1"/>
</dbReference>
<evidence type="ECO:0000259" key="1">
    <source>
        <dbReference type="Pfam" id="PF17836"/>
    </source>
</evidence>
<dbReference type="AlphaFoldDB" id="A0A382Y4Q0"/>
<reference evidence="2" key="1">
    <citation type="submission" date="2018-05" db="EMBL/GenBank/DDBJ databases">
        <authorList>
            <person name="Lanie J.A."/>
            <person name="Ng W.-L."/>
            <person name="Kazmierczak K.M."/>
            <person name="Andrzejewski T.M."/>
            <person name="Davidsen T.M."/>
            <person name="Wayne K.J."/>
            <person name="Tettelin H."/>
            <person name="Glass J.I."/>
            <person name="Rusch D."/>
            <person name="Podicherti R."/>
            <person name="Tsui H.-C.T."/>
            <person name="Winkler M.E."/>
        </authorList>
    </citation>
    <scope>NUCLEOTIDE SEQUENCE</scope>
</reference>
<sequence length="87" mass="9841">MKKVVVVGSGGLAREFTQWFSSQIEIVGYLSNNIEEHEKFNLPGRLFEDERNIENIGTNLAVIAVGSPILKEKIYIKLTSTPHKLQR</sequence>